<evidence type="ECO:0000313" key="16">
    <source>
        <dbReference type="Proteomes" id="UP000461276"/>
    </source>
</evidence>
<dbReference type="EMBL" id="WKMY01000002">
    <property type="protein sequence ID" value="MRY92455.1"/>
    <property type="molecule type" value="Genomic_DNA"/>
</dbReference>
<gene>
    <name evidence="9" type="ORF">ERS852380_00912</name>
    <name evidence="11" type="ORF">GKD66_18320</name>
    <name evidence="10" type="ORF">GKD67_04200</name>
    <name evidence="12" type="ORF">GKD70_07950</name>
</gene>
<name>A0A173ZDU3_PARDI</name>
<dbReference type="Pfam" id="PF07980">
    <property type="entry name" value="SusD_RagB"/>
    <property type="match status" value="1"/>
</dbReference>
<dbReference type="InterPro" id="IPR011990">
    <property type="entry name" value="TPR-like_helical_dom_sf"/>
</dbReference>
<dbReference type="Gene3D" id="1.25.40.390">
    <property type="match status" value="1"/>
</dbReference>
<reference evidence="9 13" key="1">
    <citation type="submission" date="2015-09" db="EMBL/GenBank/DDBJ databases">
        <authorList>
            <consortium name="Pathogen Informatics"/>
        </authorList>
    </citation>
    <scope>NUCLEOTIDE SEQUENCE [LARGE SCALE GENOMIC DNA]</scope>
    <source>
        <strain evidence="9 13">2789STDY5608822</strain>
    </source>
</reference>
<reference evidence="14 15" key="2">
    <citation type="journal article" date="2019" name="Nat. Med.">
        <title>A library of human gut bacterial isolates paired with longitudinal multiomics data enables mechanistic microbiome research.</title>
        <authorList>
            <person name="Poyet M."/>
            <person name="Groussin M."/>
            <person name="Gibbons S.M."/>
            <person name="Avila-Pacheco J."/>
            <person name="Jiang X."/>
            <person name="Kearney S.M."/>
            <person name="Perrotta A.R."/>
            <person name="Berdy B."/>
            <person name="Zhao S."/>
            <person name="Lieberman T.D."/>
            <person name="Swanson P.K."/>
            <person name="Smith M."/>
            <person name="Roesemann S."/>
            <person name="Alexander J.E."/>
            <person name="Rich S.A."/>
            <person name="Livny J."/>
            <person name="Vlamakis H."/>
            <person name="Clish C."/>
            <person name="Bullock K."/>
            <person name="Deik A."/>
            <person name="Scott J."/>
            <person name="Pierce K.A."/>
            <person name="Xavier R.J."/>
            <person name="Alm E.J."/>
        </authorList>
    </citation>
    <scope>NUCLEOTIDE SEQUENCE [LARGE SCALE GENOMIC DNA]</scope>
    <source>
        <strain evidence="12 15">BIOML-A20</strain>
        <strain evidence="11 14">BIOML-A32</strain>
        <strain evidence="10 16">BIOML-A9</strain>
    </source>
</reference>
<dbReference type="EMBL" id="WKMC01000016">
    <property type="protein sequence ID" value="MRZ52145.1"/>
    <property type="molecule type" value="Genomic_DNA"/>
</dbReference>
<comment type="caution">
    <text evidence="10">The sequence shown here is derived from an EMBL/GenBank/DDBJ whole genome shotgun (WGS) entry which is preliminary data.</text>
</comment>
<evidence type="ECO:0000313" key="9">
    <source>
        <dbReference type="EMBL" id="CUN74227.1"/>
    </source>
</evidence>
<dbReference type="Proteomes" id="UP000441358">
    <property type="component" value="Unassembled WGS sequence"/>
</dbReference>
<evidence type="ECO:0000313" key="13">
    <source>
        <dbReference type="Proteomes" id="UP000095455"/>
    </source>
</evidence>
<dbReference type="AlphaFoldDB" id="A0A173ZDU3"/>
<comment type="similarity">
    <text evidence="2">Belongs to the SusD family.</text>
</comment>
<evidence type="ECO:0000313" key="15">
    <source>
        <dbReference type="Proteomes" id="UP000441609"/>
    </source>
</evidence>
<dbReference type="InterPro" id="IPR012944">
    <property type="entry name" value="SusD_RagB_dom"/>
</dbReference>
<keyword evidence="3 6" id="KW-0732">Signal</keyword>
<evidence type="ECO:0000313" key="11">
    <source>
        <dbReference type="EMBL" id="MRZ52145.1"/>
    </source>
</evidence>
<dbReference type="GO" id="GO:0009279">
    <property type="term" value="C:cell outer membrane"/>
    <property type="evidence" value="ECO:0007669"/>
    <property type="project" value="UniProtKB-SubCell"/>
</dbReference>
<dbReference type="OrthoDB" id="9792139at2"/>
<protein>
    <submittedName>
        <fullName evidence="9 10">SusD family</fullName>
    </submittedName>
</protein>
<keyword evidence="5" id="KW-0998">Cell outer membrane</keyword>
<dbReference type="RefSeq" id="WP_005859014.1">
    <property type="nucleotide sequence ID" value="NZ_BQOC01000002.1"/>
</dbReference>
<evidence type="ECO:0000259" key="7">
    <source>
        <dbReference type="Pfam" id="PF07980"/>
    </source>
</evidence>
<accession>A0A173ZDU3</accession>
<dbReference type="EMBL" id="WKMO01000005">
    <property type="protein sequence ID" value="MSB73217.1"/>
    <property type="molecule type" value="Genomic_DNA"/>
</dbReference>
<keyword evidence="4" id="KW-0472">Membrane</keyword>
<dbReference type="SUPFAM" id="SSF48452">
    <property type="entry name" value="TPR-like"/>
    <property type="match status" value="1"/>
</dbReference>
<dbReference type="EMBL" id="CYYK01000003">
    <property type="protein sequence ID" value="CUN74227.1"/>
    <property type="molecule type" value="Genomic_DNA"/>
</dbReference>
<dbReference type="PROSITE" id="PS51257">
    <property type="entry name" value="PROKAR_LIPOPROTEIN"/>
    <property type="match status" value="1"/>
</dbReference>
<feature type="domain" description="RagB/SusD" evidence="7">
    <location>
        <begin position="268"/>
        <end position="579"/>
    </location>
</feature>
<evidence type="ECO:0000256" key="1">
    <source>
        <dbReference type="ARBA" id="ARBA00004442"/>
    </source>
</evidence>
<evidence type="ECO:0000256" key="6">
    <source>
        <dbReference type="SAM" id="SignalP"/>
    </source>
</evidence>
<dbReference type="InterPro" id="IPR033985">
    <property type="entry name" value="SusD-like_N"/>
</dbReference>
<proteinExistence type="inferred from homology"/>
<feature type="chain" id="PRO_5039851162" evidence="6">
    <location>
        <begin position="21"/>
        <end position="582"/>
    </location>
</feature>
<comment type="subcellular location">
    <subcellularLocation>
        <location evidence="1">Cell outer membrane</location>
    </subcellularLocation>
</comment>
<evidence type="ECO:0000313" key="12">
    <source>
        <dbReference type="EMBL" id="MSB73217.1"/>
    </source>
</evidence>
<feature type="signal peptide" evidence="6">
    <location>
        <begin position="1"/>
        <end position="20"/>
    </location>
</feature>
<dbReference type="Proteomes" id="UP000461276">
    <property type="component" value="Unassembled WGS sequence"/>
</dbReference>
<sequence length="582" mass="64256">MRHKILIVSAAALFTLSSCGEDFLYKAPQGSIDQEALTNAEGVELLVVNAYAGLTRPTGYDNMFNWVFGGVYGGDANKGSESNDQSVLNSVETYAVTATNDYLLNKWKDAYYGAQRCNLALNVMKEAADMDETTKANRTAELKFLRALFMFEGVKIFGPTGMPYIDETIAAEENDPKVHNGTDIYPNILADVEAAIEGLPEKQTEVARPTKTAAKALKAKILMQQGDMAAAKPILADIIANGLSPKGERLALQDDLDANFNATTENGKESIFEVQFSVGANNNGNYGFLLNYPHNTGPGGCCGFYQPSYELVNSFQVDENGLPYLEGEYRNKKSVTERVTDYDYISKNDKTIAVDPRLDFAVGRMEIPYKDWGLPANDWVRNVSSGGVFLPKKHVYSKAEQDAGLAGSTYSSGWAPGSAMNLQYLCLRDCKLLYAECLANDGELSAAMQQVNDIRERAAKPDNIIYLEDGTPAANYLVKPYPSSHAAFSNKETCIKAIHMERKLELAMEGQRFFDLVRWGGDYMNKELTAYINYEKQYLTKFYGVSAPTASKTMFPIPETEIQTAGNDENGQAYLVQNDAWK</sequence>
<evidence type="ECO:0000256" key="5">
    <source>
        <dbReference type="ARBA" id="ARBA00023237"/>
    </source>
</evidence>
<organism evidence="10 16">
    <name type="scientific">Parabacteroides distasonis</name>
    <dbReference type="NCBI Taxonomy" id="823"/>
    <lineage>
        <taxon>Bacteria</taxon>
        <taxon>Pseudomonadati</taxon>
        <taxon>Bacteroidota</taxon>
        <taxon>Bacteroidia</taxon>
        <taxon>Bacteroidales</taxon>
        <taxon>Tannerellaceae</taxon>
        <taxon>Parabacteroides</taxon>
    </lineage>
</organism>
<dbReference type="Pfam" id="PF14322">
    <property type="entry name" value="SusD-like_3"/>
    <property type="match status" value="1"/>
</dbReference>
<evidence type="ECO:0000313" key="14">
    <source>
        <dbReference type="Proteomes" id="UP000441358"/>
    </source>
</evidence>
<evidence type="ECO:0000256" key="2">
    <source>
        <dbReference type="ARBA" id="ARBA00006275"/>
    </source>
</evidence>
<feature type="domain" description="SusD-like N-terminal" evidence="8">
    <location>
        <begin position="46"/>
        <end position="221"/>
    </location>
</feature>
<dbReference type="Proteomes" id="UP000441609">
    <property type="component" value="Unassembled WGS sequence"/>
</dbReference>
<dbReference type="Proteomes" id="UP000095455">
    <property type="component" value="Unassembled WGS sequence"/>
</dbReference>
<evidence type="ECO:0000313" key="10">
    <source>
        <dbReference type="EMBL" id="MRY92455.1"/>
    </source>
</evidence>
<evidence type="ECO:0000256" key="4">
    <source>
        <dbReference type="ARBA" id="ARBA00023136"/>
    </source>
</evidence>
<evidence type="ECO:0000256" key="3">
    <source>
        <dbReference type="ARBA" id="ARBA00022729"/>
    </source>
</evidence>
<dbReference type="OMA" id="RGHYHFE"/>
<evidence type="ECO:0000259" key="8">
    <source>
        <dbReference type="Pfam" id="PF14322"/>
    </source>
</evidence>